<gene>
    <name evidence="1" type="ORF">O181_024927</name>
</gene>
<evidence type="ECO:0000313" key="2">
    <source>
        <dbReference type="Proteomes" id="UP000765509"/>
    </source>
</evidence>
<protein>
    <submittedName>
        <fullName evidence="1">Uncharacterized protein</fullName>
    </submittedName>
</protein>
<keyword evidence="2" id="KW-1185">Reference proteome</keyword>
<evidence type="ECO:0000313" key="1">
    <source>
        <dbReference type="EMBL" id="MBW0485212.1"/>
    </source>
</evidence>
<proteinExistence type="predicted"/>
<dbReference type="AlphaFoldDB" id="A0A9Q3CK75"/>
<reference evidence="1" key="1">
    <citation type="submission" date="2021-03" db="EMBL/GenBank/DDBJ databases">
        <title>Draft genome sequence of rust myrtle Austropuccinia psidii MF-1, a brazilian biotype.</title>
        <authorList>
            <person name="Quecine M.C."/>
            <person name="Pachon D.M.R."/>
            <person name="Bonatelli M.L."/>
            <person name="Correr F.H."/>
            <person name="Franceschini L.M."/>
            <person name="Leite T.F."/>
            <person name="Margarido G.R.A."/>
            <person name="Almeida C.A."/>
            <person name="Ferrarezi J.A."/>
            <person name="Labate C.A."/>
        </authorList>
    </citation>
    <scope>NUCLEOTIDE SEQUENCE</scope>
    <source>
        <strain evidence="1">MF-1</strain>
    </source>
</reference>
<dbReference type="EMBL" id="AVOT02008059">
    <property type="protein sequence ID" value="MBW0485212.1"/>
    <property type="molecule type" value="Genomic_DNA"/>
</dbReference>
<dbReference type="Proteomes" id="UP000765509">
    <property type="component" value="Unassembled WGS sequence"/>
</dbReference>
<sequence length="130" mass="14775">MENTIHLAAHDGLEALSIDSPNSTQSSSEYKASQKSFANLIYIPNGQDIQYNSIILQISCFARYLNQSPQWHDNFNKAVNLIQNENQPTKATNFLSNVFTSCNSTYDILERDPSIKEDYNNFYSPPNMKS</sequence>
<name>A0A9Q3CK75_9BASI</name>
<dbReference type="OrthoDB" id="2790258at2759"/>
<accession>A0A9Q3CK75</accession>
<organism evidence="1 2">
    <name type="scientific">Austropuccinia psidii MF-1</name>
    <dbReference type="NCBI Taxonomy" id="1389203"/>
    <lineage>
        <taxon>Eukaryota</taxon>
        <taxon>Fungi</taxon>
        <taxon>Dikarya</taxon>
        <taxon>Basidiomycota</taxon>
        <taxon>Pucciniomycotina</taxon>
        <taxon>Pucciniomycetes</taxon>
        <taxon>Pucciniales</taxon>
        <taxon>Sphaerophragmiaceae</taxon>
        <taxon>Austropuccinia</taxon>
    </lineage>
</organism>
<comment type="caution">
    <text evidence="1">The sequence shown here is derived from an EMBL/GenBank/DDBJ whole genome shotgun (WGS) entry which is preliminary data.</text>
</comment>